<dbReference type="Pfam" id="PF03435">
    <property type="entry name" value="Sacchrp_dh_NADP"/>
    <property type="match status" value="1"/>
</dbReference>
<dbReference type="InParanoid" id="A0A7C8N0M5"/>
<dbReference type="AlphaFoldDB" id="A0A7C8N0M5"/>
<dbReference type="InterPro" id="IPR036291">
    <property type="entry name" value="NAD(P)-bd_dom_sf"/>
</dbReference>
<protein>
    <recommendedName>
        <fullName evidence="2">Saccharopine dehydrogenase NADP binding domain-containing protein</fullName>
    </recommendedName>
</protein>
<sequence>MPGTQPKRREYDLLLVGATGHTGSLTAQHIVRHFPPNLRWVLAGRSEAKLQRLRESLPLNPTGIGSPNIQVLNLSESDRDTANLDDLIRRSCVCISVVTYFAVGELVIRSCVENETNYIDAIGDVILLERLIAKYHNTAERKGVKLIHAAGIFGGVQNLLAWAAARELAQQASLKTQEVALAMDTMKLIPSRGTIESFLHEAGRGKDIRKKTLEPWLLSSVEGSPDILNSTNKMNMRINMDLGALSATSITAKQNQLLVHRSWGLLKGSQEDYGANFKYNEYMRGVSAMLSLLTTIGHPFVDWLLGFKIVRNIVRRALQRNHPTSPGEADLVVMEAVAIADVENPDEAPRGYATLRYPEGPYSLTGLMLAQGAASILYSGRECEKGGCLTTALIAADLIQRLKGADIAIESTILPY</sequence>
<comment type="similarity">
    <text evidence="1">Belongs to the saccharopine dehydrogenase family.</text>
</comment>
<evidence type="ECO:0000313" key="4">
    <source>
        <dbReference type="Proteomes" id="UP000481858"/>
    </source>
</evidence>
<reference evidence="3 4" key="1">
    <citation type="submission" date="2019-12" db="EMBL/GenBank/DDBJ databases">
        <title>Draft genome sequence of the ascomycete Xylaria multiplex DSM 110363.</title>
        <authorList>
            <person name="Buettner E."/>
            <person name="Kellner H."/>
        </authorList>
    </citation>
    <scope>NUCLEOTIDE SEQUENCE [LARGE SCALE GENOMIC DNA]</scope>
    <source>
        <strain evidence="3 4">DSM 110363</strain>
    </source>
</reference>
<dbReference type="EMBL" id="WUBL01000004">
    <property type="protein sequence ID" value="KAF2972795.1"/>
    <property type="molecule type" value="Genomic_DNA"/>
</dbReference>
<dbReference type="GO" id="GO:0009247">
    <property type="term" value="P:glycolipid biosynthetic process"/>
    <property type="evidence" value="ECO:0007669"/>
    <property type="project" value="TreeGrafter"/>
</dbReference>
<dbReference type="Proteomes" id="UP000481858">
    <property type="component" value="Unassembled WGS sequence"/>
</dbReference>
<dbReference type="Gene3D" id="3.40.50.720">
    <property type="entry name" value="NAD(P)-binding Rossmann-like Domain"/>
    <property type="match status" value="1"/>
</dbReference>
<dbReference type="InterPro" id="IPR051276">
    <property type="entry name" value="Saccharopine_DH-like_oxidrdct"/>
</dbReference>
<proteinExistence type="inferred from homology"/>
<dbReference type="InterPro" id="IPR005097">
    <property type="entry name" value="Sacchrp_dh_NADP-bd"/>
</dbReference>
<gene>
    <name evidence="3" type="ORF">GQX73_g807</name>
</gene>
<dbReference type="OrthoDB" id="10268090at2759"/>
<evidence type="ECO:0000256" key="1">
    <source>
        <dbReference type="ARBA" id="ARBA00038048"/>
    </source>
</evidence>
<evidence type="ECO:0000313" key="3">
    <source>
        <dbReference type="EMBL" id="KAF2972795.1"/>
    </source>
</evidence>
<feature type="domain" description="Saccharopine dehydrogenase NADP binding" evidence="2">
    <location>
        <begin position="14"/>
        <end position="144"/>
    </location>
</feature>
<name>A0A7C8N0M5_9PEZI</name>
<dbReference type="PANTHER" id="PTHR12286:SF5">
    <property type="entry name" value="SACCHAROPINE DEHYDROGENASE-LIKE OXIDOREDUCTASE"/>
    <property type="match status" value="1"/>
</dbReference>
<accession>A0A7C8N0M5</accession>
<comment type="caution">
    <text evidence="3">The sequence shown here is derived from an EMBL/GenBank/DDBJ whole genome shotgun (WGS) entry which is preliminary data.</text>
</comment>
<dbReference type="SUPFAM" id="SSF51735">
    <property type="entry name" value="NAD(P)-binding Rossmann-fold domains"/>
    <property type="match status" value="1"/>
</dbReference>
<evidence type="ECO:0000259" key="2">
    <source>
        <dbReference type="Pfam" id="PF03435"/>
    </source>
</evidence>
<dbReference type="GO" id="GO:0005739">
    <property type="term" value="C:mitochondrion"/>
    <property type="evidence" value="ECO:0007669"/>
    <property type="project" value="TreeGrafter"/>
</dbReference>
<dbReference type="GO" id="GO:0005886">
    <property type="term" value="C:plasma membrane"/>
    <property type="evidence" value="ECO:0007669"/>
    <property type="project" value="TreeGrafter"/>
</dbReference>
<keyword evidence="4" id="KW-1185">Reference proteome</keyword>
<dbReference type="GO" id="GO:0005811">
    <property type="term" value="C:lipid droplet"/>
    <property type="evidence" value="ECO:0007669"/>
    <property type="project" value="TreeGrafter"/>
</dbReference>
<dbReference type="PANTHER" id="PTHR12286">
    <property type="entry name" value="SACCHAROPINE DEHYDROGENASE-LIKE OXIDOREDUCTASE"/>
    <property type="match status" value="1"/>
</dbReference>
<organism evidence="3 4">
    <name type="scientific">Xylaria multiplex</name>
    <dbReference type="NCBI Taxonomy" id="323545"/>
    <lineage>
        <taxon>Eukaryota</taxon>
        <taxon>Fungi</taxon>
        <taxon>Dikarya</taxon>
        <taxon>Ascomycota</taxon>
        <taxon>Pezizomycotina</taxon>
        <taxon>Sordariomycetes</taxon>
        <taxon>Xylariomycetidae</taxon>
        <taxon>Xylariales</taxon>
        <taxon>Xylariaceae</taxon>
        <taxon>Xylaria</taxon>
    </lineage>
</organism>